<reference evidence="2" key="1">
    <citation type="submission" date="2020-02" db="EMBL/GenBank/DDBJ databases">
        <authorList>
            <person name="Meier V. D."/>
        </authorList>
    </citation>
    <scope>NUCLEOTIDE SEQUENCE</scope>
    <source>
        <strain evidence="2">AVDCRST_MAG08</strain>
    </source>
</reference>
<protein>
    <submittedName>
        <fullName evidence="2">Uncharacterized protein</fullName>
    </submittedName>
</protein>
<feature type="non-terminal residue" evidence="2">
    <location>
        <position position="118"/>
    </location>
</feature>
<feature type="compositionally biased region" description="Basic residues" evidence="1">
    <location>
        <begin position="62"/>
        <end position="90"/>
    </location>
</feature>
<proteinExistence type="predicted"/>
<accession>A0A6J4JXS8</accession>
<dbReference type="AlphaFoldDB" id="A0A6J4JXS8"/>
<sequence>DGGTVRRQVPLGRSARRRAGRPLHGRAELRGLPRRRHAPRRGGAAVRDHRRGLRWPAAVRPRAGRRHPRPAAHRRLPQHPHPRLRHRRRPAGVGRGGARPGRATGNHRAAARRRAGAL</sequence>
<gene>
    <name evidence="2" type="ORF">AVDCRST_MAG08-4558</name>
</gene>
<dbReference type="EMBL" id="CADCTG010000370">
    <property type="protein sequence ID" value="CAA9290416.1"/>
    <property type="molecule type" value="Genomic_DNA"/>
</dbReference>
<feature type="compositionally biased region" description="Basic residues" evidence="1">
    <location>
        <begin position="14"/>
        <end position="24"/>
    </location>
</feature>
<feature type="region of interest" description="Disordered" evidence="1">
    <location>
        <begin position="1"/>
        <end position="118"/>
    </location>
</feature>
<evidence type="ECO:0000313" key="2">
    <source>
        <dbReference type="EMBL" id="CAA9290416.1"/>
    </source>
</evidence>
<name>A0A6J4JXS8_9PROT</name>
<evidence type="ECO:0000256" key="1">
    <source>
        <dbReference type="SAM" id="MobiDB-lite"/>
    </source>
</evidence>
<organism evidence="2">
    <name type="scientific">uncultured Acetobacteraceae bacterium</name>
    <dbReference type="NCBI Taxonomy" id="169975"/>
    <lineage>
        <taxon>Bacteria</taxon>
        <taxon>Pseudomonadati</taxon>
        <taxon>Pseudomonadota</taxon>
        <taxon>Alphaproteobacteria</taxon>
        <taxon>Acetobacterales</taxon>
        <taxon>Acetobacteraceae</taxon>
        <taxon>environmental samples</taxon>
    </lineage>
</organism>
<feature type="non-terminal residue" evidence="2">
    <location>
        <position position="1"/>
    </location>
</feature>
<feature type="compositionally biased region" description="Basic residues" evidence="1">
    <location>
        <begin position="109"/>
        <end position="118"/>
    </location>
</feature>